<keyword evidence="2" id="KW-1185">Reference proteome</keyword>
<dbReference type="RefSeq" id="WP_197526869.1">
    <property type="nucleotide sequence ID" value="NZ_CP036291.1"/>
</dbReference>
<proteinExistence type="predicted"/>
<dbReference type="KEGG" id="pnd:Pla175_30720"/>
<organism evidence="1 2">
    <name type="scientific">Pirellulimonas nuda</name>
    <dbReference type="NCBI Taxonomy" id="2528009"/>
    <lineage>
        <taxon>Bacteria</taxon>
        <taxon>Pseudomonadati</taxon>
        <taxon>Planctomycetota</taxon>
        <taxon>Planctomycetia</taxon>
        <taxon>Pirellulales</taxon>
        <taxon>Lacipirellulaceae</taxon>
        <taxon>Pirellulimonas</taxon>
    </lineage>
</organism>
<name>A0A518DDX1_9BACT</name>
<reference evidence="1 2" key="1">
    <citation type="submission" date="2019-02" db="EMBL/GenBank/DDBJ databases">
        <title>Deep-cultivation of Planctomycetes and their phenomic and genomic characterization uncovers novel biology.</title>
        <authorList>
            <person name="Wiegand S."/>
            <person name="Jogler M."/>
            <person name="Boedeker C."/>
            <person name="Pinto D."/>
            <person name="Vollmers J."/>
            <person name="Rivas-Marin E."/>
            <person name="Kohn T."/>
            <person name="Peeters S.H."/>
            <person name="Heuer A."/>
            <person name="Rast P."/>
            <person name="Oberbeckmann S."/>
            <person name="Bunk B."/>
            <person name="Jeske O."/>
            <person name="Meyerdierks A."/>
            <person name="Storesund J.E."/>
            <person name="Kallscheuer N."/>
            <person name="Luecker S."/>
            <person name="Lage O.M."/>
            <person name="Pohl T."/>
            <person name="Merkel B.J."/>
            <person name="Hornburger P."/>
            <person name="Mueller R.-W."/>
            <person name="Bruemmer F."/>
            <person name="Labrenz M."/>
            <person name="Spormann A.M."/>
            <person name="Op den Camp H."/>
            <person name="Overmann J."/>
            <person name="Amann R."/>
            <person name="Jetten M.S.M."/>
            <person name="Mascher T."/>
            <person name="Medema M.H."/>
            <person name="Devos D.P."/>
            <person name="Kaster A.-K."/>
            <person name="Ovreas L."/>
            <person name="Rohde M."/>
            <person name="Galperin M.Y."/>
            <person name="Jogler C."/>
        </authorList>
    </citation>
    <scope>NUCLEOTIDE SEQUENCE [LARGE SCALE GENOMIC DNA]</scope>
    <source>
        <strain evidence="1 2">Pla175</strain>
    </source>
</reference>
<evidence type="ECO:0000313" key="2">
    <source>
        <dbReference type="Proteomes" id="UP000317429"/>
    </source>
</evidence>
<evidence type="ECO:0000313" key="1">
    <source>
        <dbReference type="EMBL" id="QDU89678.1"/>
    </source>
</evidence>
<dbReference type="Proteomes" id="UP000317429">
    <property type="component" value="Chromosome"/>
</dbReference>
<accession>A0A518DDX1</accession>
<protein>
    <submittedName>
        <fullName evidence="1">Uncharacterized protein</fullName>
    </submittedName>
</protein>
<dbReference type="AlphaFoldDB" id="A0A518DDX1"/>
<sequence>MRFKGGHFSAWIHETFPTSVCSIAIEFKKFFMDEWSGEADLREVDAIFGALKSTLPGVRSELLRVGAT</sequence>
<dbReference type="EMBL" id="CP036291">
    <property type="protein sequence ID" value="QDU89678.1"/>
    <property type="molecule type" value="Genomic_DNA"/>
</dbReference>
<gene>
    <name evidence="1" type="ORF">Pla175_30720</name>
</gene>